<dbReference type="GO" id="GO:0010506">
    <property type="term" value="P:regulation of autophagy"/>
    <property type="evidence" value="ECO:0007669"/>
    <property type="project" value="InterPro"/>
</dbReference>
<evidence type="ECO:0000256" key="4">
    <source>
        <dbReference type="ARBA" id="ARBA00023136"/>
    </source>
</evidence>
<accession>A0A5J4X1T2</accession>
<gene>
    <name evidence="8" type="ORF">EZS28_004057</name>
</gene>
<feature type="transmembrane region" description="Helical" evidence="5">
    <location>
        <begin position="13"/>
        <end position="36"/>
    </location>
</feature>
<dbReference type="GO" id="GO:0022857">
    <property type="term" value="F:transmembrane transporter activity"/>
    <property type="evidence" value="ECO:0007669"/>
    <property type="project" value="InterPro"/>
</dbReference>
<feature type="transmembrane region" description="Helical" evidence="5">
    <location>
        <begin position="158"/>
        <end position="180"/>
    </location>
</feature>
<evidence type="ECO:0000259" key="6">
    <source>
        <dbReference type="PROSITE" id="PS50011"/>
    </source>
</evidence>
<name>A0A5J4X1T2_9EUKA</name>
<feature type="transmembrane region" description="Helical" evidence="5">
    <location>
        <begin position="109"/>
        <end position="133"/>
    </location>
</feature>
<comment type="subcellular location">
    <subcellularLocation>
        <location evidence="1">Membrane</location>
        <topology evidence="1">Multi-pass membrane protein</topology>
    </subcellularLocation>
</comment>
<dbReference type="CDD" id="cd14014">
    <property type="entry name" value="STKc_PknB_like"/>
    <property type="match status" value="1"/>
</dbReference>
<dbReference type="GO" id="GO:0005524">
    <property type="term" value="F:ATP binding"/>
    <property type="evidence" value="ECO:0007669"/>
    <property type="project" value="InterPro"/>
</dbReference>
<organism evidence="8 9">
    <name type="scientific">Streblomastix strix</name>
    <dbReference type="NCBI Taxonomy" id="222440"/>
    <lineage>
        <taxon>Eukaryota</taxon>
        <taxon>Metamonada</taxon>
        <taxon>Preaxostyla</taxon>
        <taxon>Oxymonadida</taxon>
        <taxon>Streblomastigidae</taxon>
        <taxon>Streblomastix</taxon>
    </lineage>
</organism>
<reference evidence="8 9" key="1">
    <citation type="submission" date="2019-03" db="EMBL/GenBank/DDBJ databases">
        <title>Single cell metagenomics reveals metabolic interactions within the superorganism composed of flagellate Streblomastix strix and complex community of Bacteroidetes bacteria on its surface.</title>
        <authorList>
            <person name="Treitli S.C."/>
            <person name="Kolisko M."/>
            <person name="Husnik F."/>
            <person name="Keeling P."/>
            <person name="Hampl V."/>
        </authorList>
    </citation>
    <scope>NUCLEOTIDE SEQUENCE [LARGE SCALE GENOMIC DNA]</scope>
    <source>
        <strain evidence="8">ST1C</strain>
    </source>
</reference>
<sequence length="647" mass="73142">MSARIEFKDHDNWALYVSIFGGIAYGNSISVISGILGEPRWIQLSSSLRGLLSASILYGIALGSILPVFLSDIFGRKLIFIISGFKSFVFSIILAFMNSTVACIIIRAFAGIGVGSIATLLIVGLVLGLLYHFTGLNVITFYLPEILANAGVQNRTTLLLLTLAIGVWNSITSIPQLFFINRVGRRMVLLVGSIVQLFGMFLLMLSTLLPVLVKNEKSYYMAIPGIIIFFAGFEIGIGPVFLVMIAEMFPEKITSATSCFLMTVMWIANLTIVTIYSPLSNSIGDSGVFIITFVLTFILVVFTIIVVKETKGMYPRTNKAICQEENRKRQDSFRILYTSFEASNLHMSSETNWEDILRRNTFVPIRKLGQGSFGRKGIYNIFVLKYTRYSDQGQYPYLVMEYANMQTLNIIAKQPQIPLPSYTLRALMKQILEGMRVFHSAGLIHRDIKCDNILLHSPPGSGRVHAKISDFGFAKQEDLINEQEDRAGTLPYMAPEILKKNQIITQKVDIYALGITFYHLVTHKYPVNERNIKEQQNKMLQLNCLKRPSEVKNDLFWDILSKLLDFDPDKRITAEQALQHPYFTSPEALTDISPEQEDLAQLAVFSELDGDKSITEYDKNSSFTWNKFRQKKNCLNLAQLLMKQWKN</sequence>
<evidence type="ECO:0000256" key="1">
    <source>
        <dbReference type="ARBA" id="ARBA00004141"/>
    </source>
</evidence>
<feature type="transmembrane region" description="Helical" evidence="5">
    <location>
        <begin position="48"/>
        <end position="66"/>
    </location>
</feature>
<dbReference type="Proteomes" id="UP000324800">
    <property type="component" value="Unassembled WGS sequence"/>
</dbReference>
<dbReference type="InterPro" id="IPR020846">
    <property type="entry name" value="MFS_dom"/>
</dbReference>
<dbReference type="Gene3D" id="1.20.1250.20">
    <property type="entry name" value="MFS general substrate transporter like domains"/>
    <property type="match status" value="2"/>
</dbReference>
<protein>
    <submittedName>
        <fullName evidence="8">Putative sugar porter family MFS transporter</fullName>
    </submittedName>
</protein>
<dbReference type="PROSITE" id="PS50850">
    <property type="entry name" value="MFS"/>
    <property type="match status" value="1"/>
</dbReference>
<dbReference type="PANTHER" id="PTHR24348">
    <property type="entry name" value="SERINE/THREONINE-PROTEIN KINASE UNC-51-RELATED"/>
    <property type="match status" value="1"/>
</dbReference>
<dbReference type="PROSITE" id="PS00108">
    <property type="entry name" value="PROTEIN_KINASE_ST"/>
    <property type="match status" value="1"/>
</dbReference>
<dbReference type="InterPro" id="IPR005828">
    <property type="entry name" value="MFS_sugar_transport-like"/>
</dbReference>
<evidence type="ECO:0000313" key="8">
    <source>
        <dbReference type="EMBL" id="KAA6400419.1"/>
    </source>
</evidence>
<feature type="transmembrane region" description="Helical" evidence="5">
    <location>
        <begin position="78"/>
        <end position="97"/>
    </location>
</feature>
<feature type="domain" description="Protein kinase" evidence="6">
    <location>
        <begin position="229"/>
        <end position="583"/>
    </location>
</feature>
<keyword evidence="4 5" id="KW-0472">Membrane</keyword>
<dbReference type="InterPro" id="IPR045269">
    <property type="entry name" value="Atg1-like"/>
</dbReference>
<dbReference type="InterPro" id="IPR036259">
    <property type="entry name" value="MFS_trans_sf"/>
</dbReference>
<dbReference type="InterPro" id="IPR011009">
    <property type="entry name" value="Kinase-like_dom_sf"/>
</dbReference>
<keyword evidence="2 5" id="KW-0812">Transmembrane</keyword>
<proteinExistence type="predicted"/>
<dbReference type="GO" id="GO:0004674">
    <property type="term" value="F:protein serine/threonine kinase activity"/>
    <property type="evidence" value="ECO:0007669"/>
    <property type="project" value="InterPro"/>
</dbReference>
<dbReference type="SUPFAM" id="SSF103473">
    <property type="entry name" value="MFS general substrate transporter"/>
    <property type="match status" value="2"/>
</dbReference>
<comment type="caution">
    <text evidence="8">The sequence shown here is derived from an EMBL/GenBank/DDBJ whole genome shotgun (WGS) entry which is preliminary data.</text>
</comment>
<dbReference type="Gene3D" id="1.10.510.10">
    <property type="entry name" value="Transferase(Phosphotransferase) domain 1"/>
    <property type="match status" value="1"/>
</dbReference>
<evidence type="ECO:0000256" key="3">
    <source>
        <dbReference type="ARBA" id="ARBA00022989"/>
    </source>
</evidence>
<dbReference type="InterPro" id="IPR000719">
    <property type="entry name" value="Prot_kinase_dom"/>
</dbReference>
<dbReference type="GO" id="GO:0005737">
    <property type="term" value="C:cytoplasm"/>
    <property type="evidence" value="ECO:0007669"/>
    <property type="project" value="TreeGrafter"/>
</dbReference>
<evidence type="ECO:0000313" key="9">
    <source>
        <dbReference type="Proteomes" id="UP000324800"/>
    </source>
</evidence>
<evidence type="ECO:0000256" key="5">
    <source>
        <dbReference type="SAM" id="Phobius"/>
    </source>
</evidence>
<dbReference type="SMART" id="SM00220">
    <property type="entry name" value="S_TKc"/>
    <property type="match status" value="1"/>
</dbReference>
<dbReference type="EMBL" id="SNRW01000565">
    <property type="protein sequence ID" value="KAA6400419.1"/>
    <property type="molecule type" value="Genomic_DNA"/>
</dbReference>
<dbReference type="SUPFAM" id="SSF56112">
    <property type="entry name" value="Protein kinase-like (PK-like)"/>
    <property type="match status" value="1"/>
</dbReference>
<evidence type="ECO:0000259" key="7">
    <source>
        <dbReference type="PROSITE" id="PS50850"/>
    </source>
</evidence>
<feature type="transmembrane region" description="Helical" evidence="5">
    <location>
        <begin position="219"/>
        <end position="246"/>
    </location>
</feature>
<dbReference type="Pfam" id="PF00083">
    <property type="entry name" value="Sugar_tr"/>
    <property type="match status" value="2"/>
</dbReference>
<feature type="transmembrane region" description="Helical" evidence="5">
    <location>
        <begin position="258"/>
        <end position="276"/>
    </location>
</feature>
<dbReference type="Pfam" id="PF00069">
    <property type="entry name" value="Pkinase"/>
    <property type="match status" value="1"/>
</dbReference>
<evidence type="ECO:0000256" key="2">
    <source>
        <dbReference type="ARBA" id="ARBA00022692"/>
    </source>
</evidence>
<dbReference type="AlphaFoldDB" id="A0A5J4X1T2"/>
<feature type="transmembrane region" description="Helical" evidence="5">
    <location>
        <begin position="288"/>
        <end position="307"/>
    </location>
</feature>
<dbReference type="GO" id="GO:0016020">
    <property type="term" value="C:membrane"/>
    <property type="evidence" value="ECO:0007669"/>
    <property type="project" value="UniProtKB-SubCell"/>
</dbReference>
<dbReference type="InterPro" id="IPR008271">
    <property type="entry name" value="Ser/Thr_kinase_AS"/>
</dbReference>
<feature type="domain" description="Major facilitator superfamily (MFS) profile" evidence="7">
    <location>
        <begin position="1"/>
        <end position="311"/>
    </location>
</feature>
<feature type="transmembrane region" description="Helical" evidence="5">
    <location>
        <begin position="187"/>
        <end position="213"/>
    </location>
</feature>
<dbReference type="PROSITE" id="PS50011">
    <property type="entry name" value="PROTEIN_KINASE_DOM"/>
    <property type="match status" value="1"/>
</dbReference>
<keyword evidence="3 5" id="KW-1133">Transmembrane helix</keyword>